<comment type="caution">
    <text evidence="1">The sequence shown here is derived from an EMBL/GenBank/DDBJ whole genome shotgun (WGS) entry which is preliminary data.</text>
</comment>
<dbReference type="EMBL" id="DUTF01000150">
    <property type="protein sequence ID" value="HHY26421.1"/>
    <property type="molecule type" value="Genomic_DNA"/>
</dbReference>
<organism evidence="1 2">
    <name type="scientific">Desulfitobacterium dehalogenans</name>
    <dbReference type="NCBI Taxonomy" id="36854"/>
    <lineage>
        <taxon>Bacteria</taxon>
        <taxon>Bacillati</taxon>
        <taxon>Bacillota</taxon>
        <taxon>Clostridia</taxon>
        <taxon>Eubacteriales</taxon>
        <taxon>Desulfitobacteriaceae</taxon>
        <taxon>Desulfitobacterium</taxon>
    </lineage>
</organism>
<reference evidence="1 2" key="1">
    <citation type="journal article" date="2020" name="Biotechnol. Biofuels">
        <title>New insights from the biogas microbiome by comprehensive genome-resolved metagenomics of nearly 1600 species originating from multiple anaerobic digesters.</title>
        <authorList>
            <person name="Campanaro S."/>
            <person name="Treu L."/>
            <person name="Rodriguez-R L.M."/>
            <person name="Kovalovszki A."/>
            <person name="Ziels R.M."/>
            <person name="Maus I."/>
            <person name="Zhu X."/>
            <person name="Kougias P.G."/>
            <person name="Basile A."/>
            <person name="Luo G."/>
            <person name="Schluter A."/>
            <person name="Konstantinidis K.T."/>
            <person name="Angelidaki I."/>
        </authorList>
    </citation>
    <scope>NUCLEOTIDE SEQUENCE [LARGE SCALE GENOMIC DNA]</scope>
    <source>
        <strain evidence="1">AS05jafATM_4</strain>
    </source>
</reference>
<gene>
    <name evidence="1" type="ORF">GX523_06680</name>
</gene>
<protein>
    <submittedName>
        <fullName evidence="1">Uncharacterized protein</fullName>
    </submittedName>
</protein>
<dbReference type="AlphaFoldDB" id="A0A7C6Z3P5"/>
<accession>A0A7C6Z3P5</accession>
<evidence type="ECO:0000313" key="2">
    <source>
        <dbReference type="Proteomes" id="UP000553059"/>
    </source>
</evidence>
<evidence type="ECO:0000313" key="1">
    <source>
        <dbReference type="EMBL" id="HHY26421.1"/>
    </source>
</evidence>
<proteinExistence type="predicted"/>
<name>A0A7C6Z3P5_9FIRM</name>
<sequence>MDKSDNYLKCDGCGRKIRVGDHAIEFMFDDHNVIIHKNIECLLKLDGVEEVHITSIKRVN</sequence>
<dbReference type="Proteomes" id="UP000553059">
    <property type="component" value="Unassembled WGS sequence"/>
</dbReference>